<dbReference type="GeneID" id="79805340"/>
<dbReference type="SUPFAM" id="SSF55594">
    <property type="entry name" value="HPr-like"/>
    <property type="match status" value="1"/>
</dbReference>
<dbReference type="Proteomes" id="UP000293506">
    <property type="component" value="Unassembled WGS sequence"/>
</dbReference>
<dbReference type="EMBL" id="QROE01000002">
    <property type="protein sequence ID" value="RHK96829.1"/>
    <property type="molecule type" value="Genomic_DNA"/>
</dbReference>
<dbReference type="AlphaFoldDB" id="A0A174LA68"/>
<dbReference type="Proteomes" id="UP000409147">
    <property type="component" value="Unassembled WGS sequence"/>
</dbReference>
<evidence type="ECO:0000313" key="5">
    <source>
        <dbReference type="EMBL" id="CUN92123.1"/>
    </source>
</evidence>
<evidence type="ECO:0000313" key="22">
    <source>
        <dbReference type="Proteomes" id="UP000409147"/>
    </source>
</evidence>
<reference evidence="12 21" key="3">
    <citation type="journal article" date="2019" name="Science, e1252229">
        <title>Invertible promoters mediate bacterial phase variation, antibiotic resistance, and host adaptation in the gut.</title>
        <authorList>
            <person name="Jiang X."/>
            <person name="Hall A.B."/>
            <person name="Arthur T.D."/>
            <person name="Plichta D.R."/>
            <person name="Covington C.T."/>
            <person name="Poyet M."/>
            <person name="Crothers J."/>
            <person name="Moses P.L."/>
            <person name="Tolonen A.C."/>
            <person name="Vlamakis H."/>
            <person name="Alm E.J."/>
            <person name="Xavier R.J."/>
        </authorList>
    </citation>
    <scope>NUCLEOTIDE SEQUENCE [LARGE SCALE GENOMIC DNA]</scope>
    <source>
        <strain evidence="12">Af_0058</strain>
        <strain evidence="21">af_0058</strain>
    </source>
</reference>
<proteinExistence type="predicted"/>
<evidence type="ECO:0000313" key="13">
    <source>
        <dbReference type="EMBL" id="VUW90692.1"/>
    </source>
</evidence>
<evidence type="ECO:0000313" key="14">
    <source>
        <dbReference type="Proteomes" id="UP000095409"/>
    </source>
</evidence>
<dbReference type="EMBL" id="QROS01000001">
    <property type="protein sequence ID" value="RHL50265.1"/>
    <property type="molecule type" value="Genomic_DNA"/>
</dbReference>
<keyword evidence="2" id="KW-0963">Cytoplasm</keyword>
<dbReference type="NCBIfam" id="TIGR01003">
    <property type="entry name" value="PTS_HPr_family"/>
    <property type="match status" value="1"/>
</dbReference>
<dbReference type="EMBL" id="QRHZ01000002">
    <property type="protein sequence ID" value="RHG18556.1"/>
    <property type="molecule type" value="Genomic_DNA"/>
</dbReference>
<dbReference type="GO" id="GO:0009401">
    <property type="term" value="P:phosphoenolpyruvate-dependent sugar phosphotransferase system"/>
    <property type="evidence" value="ECO:0007669"/>
    <property type="project" value="UniProtKB-KW"/>
</dbReference>
<evidence type="ECO:0000313" key="8">
    <source>
        <dbReference type="EMBL" id="RGV66279.1"/>
    </source>
</evidence>
<dbReference type="Pfam" id="PF00381">
    <property type="entry name" value="PTS-HPr"/>
    <property type="match status" value="1"/>
</dbReference>
<keyword evidence="22" id="KW-1185">Reference proteome</keyword>
<evidence type="ECO:0000313" key="10">
    <source>
        <dbReference type="EMBL" id="RHK96829.1"/>
    </source>
</evidence>
<keyword evidence="3" id="KW-0598">Phosphotransferase system</keyword>
<dbReference type="EMBL" id="CYZD01000004">
    <property type="protein sequence ID" value="CUN92123.1"/>
    <property type="molecule type" value="Genomic_DNA"/>
</dbReference>
<dbReference type="EMBL" id="CZBA01000002">
    <property type="protein sequence ID" value="CUP19038.1"/>
    <property type="molecule type" value="Genomic_DNA"/>
</dbReference>
<dbReference type="Proteomes" id="UP000284220">
    <property type="component" value="Unassembled WGS sequence"/>
</dbReference>
<feature type="domain" description="HPr" evidence="4">
    <location>
        <begin position="1"/>
        <end position="85"/>
    </location>
</feature>
<comment type="subcellular location">
    <subcellularLocation>
        <location evidence="1">Cytoplasm</location>
    </subcellularLocation>
</comment>
<dbReference type="Proteomes" id="UP000261222">
    <property type="component" value="Unassembled WGS sequence"/>
</dbReference>
<organism evidence="6 15">
    <name type="scientific">Blautia obeum</name>
    <dbReference type="NCBI Taxonomy" id="40520"/>
    <lineage>
        <taxon>Bacteria</taxon>
        <taxon>Bacillati</taxon>
        <taxon>Bacillota</taxon>
        <taxon>Clostridia</taxon>
        <taxon>Lachnospirales</taxon>
        <taxon>Lachnospiraceae</taxon>
        <taxon>Blautia</taxon>
    </lineage>
</organism>
<evidence type="ECO:0000313" key="19">
    <source>
        <dbReference type="Proteomes" id="UP000284267"/>
    </source>
</evidence>
<dbReference type="GO" id="GO:0005737">
    <property type="term" value="C:cytoplasm"/>
    <property type="evidence" value="ECO:0007669"/>
    <property type="project" value="UniProtKB-SubCell"/>
</dbReference>
<dbReference type="CDD" id="cd00367">
    <property type="entry name" value="PTS-HPr_like"/>
    <property type="match status" value="1"/>
</dbReference>
<dbReference type="Proteomes" id="UP000265828">
    <property type="component" value="Unassembled WGS sequence"/>
</dbReference>
<reference evidence="14 15" key="1">
    <citation type="submission" date="2015-09" db="EMBL/GenBank/DDBJ databases">
        <authorList>
            <consortium name="Pathogen Informatics"/>
        </authorList>
    </citation>
    <scope>NUCLEOTIDE SEQUENCE [LARGE SCALE GENOMIC DNA]</scope>
    <source>
        <strain evidence="5 14">2789STDY5608837</strain>
        <strain evidence="6 15">2789STDY5834921</strain>
    </source>
</reference>
<reference evidence="16 17" key="2">
    <citation type="submission" date="2018-08" db="EMBL/GenBank/DDBJ databases">
        <title>A genome reference for cultivated species of the human gut microbiota.</title>
        <authorList>
            <person name="Zou Y."/>
            <person name="Xue W."/>
            <person name="Luo G."/>
        </authorList>
    </citation>
    <scope>NUCLEOTIDE SEQUENCE [LARGE SCALE GENOMIC DNA]</scope>
    <source>
        <strain evidence="8 17">AF14-23</strain>
        <strain evidence="11 20">AF37-6AC</strain>
        <strain evidence="10 19">AF39-4</strain>
        <strain evidence="9 18">AM22-9LB</strain>
        <strain evidence="7 16">OM06-11AA</strain>
    </source>
</reference>
<evidence type="ECO:0000313" key="7">
    <source>
        <dbReference type="EMBL" id="RGN05562.1"/>
    </source>
</evidence>
<dbReference type="EMBL" id="CABHNB010000003">
    <property type="protein sequence ID" value="VUW90692.1"/>
    <property type="molecule type" value="Genomic_DNA"/>
</dbReference>
<name>A0A174LA68_9FIRM</name>
<evidence type="ECO:0000256" key="2">
    <source>
        <dbReference type="ARBA" id="ARBA00022490"/>
    </source>
</evidence>
<evidence type="ECO:0000313" key="11">
    <source>
        <dbReference type="EMBL" id="RHL50265.1"/>
    </source>
</evidence>
<dbReference type="Proteomes" id="UP000284267">
    <property type="component" value="Unassembled WGS sequence"/>
</dbReference>
<evidence type="ECO:0000256" key="3">
    <source>
        <dbReference type="ARBA" id="ARBA00022683"/>
    </source>
</evidence>
<dbReference type="PROSITE" id="PS51350">
    <property type="entry name" value="PTS_HPR_DOM"/>
    <property type="match status" value="1"/>
</dbReference>
<evidence type="ECO:0000313" key="9">
    <source>
        <dbReference type="EMBL" id="RHG18556.1"/>
    </source>
</evidence>
<dbReference type="Proteomes" id="UP000095413">
    <property type="component" value="Unassembled WGS sequence"/>
</dbReference>
<dbReference type="EC" id="2.7.11.-" evidence="6"/>
<dbReference type="InterPro" id="IPR050399">
    <property type="entry name" value="HPr"/>
</dbReference>
<evidence type="ECO:0000313" key="20">
    <source>
        <dbReference type="Proteomes" id="UP000285897"/>
    </source>
</evidence>
<dbReference type="EMBL" id="RCXQ01000001">
    <property type="protein sequence ID" value="RYT68687.1"/>
    <property type="molecule type" value="Genomic_DNA"/>
</dbReference>
<dbReference type="InterPro" id="IPR035895">
    <property type="entry name" value="HPr-like_sf"/>
</dbReference>
<accession>A0A174LA68</accession>
<dbReference type="OrthoDB" id="9809047at2"/>
<keyword evidence="6" id="KW-0808">Transferase</keyword>
<protein>
    <submittedName>
        <fullName evidence="7">HPr family phosphocarrier protein</fullName>
    </submittedName>
    <submittedName>
        <fullName evidence="6">Phosphocarrier protein HPr</fullName>
        <ecNumber evidence="6">2.7.11.-</ecNumber>
    </submittedName>
</protein>
<dbReference type="Gene3D" id="3.30.1340.10">
    <property type="entry name" value="HPr-like"/>
    <property type="match status" value="1"/>
</dbReference>
<dbReference type="GO" id="GO:0016740">
    <property type="term" value="F:transferase activity"/>
    <property type="evidence" value="ECO:0007669"/>
    <property type="project" value="UniProtKB-KW"/>
</dbReference>
<dbReference type="EMBL" id="QSUB01000002">
    <property type="protein sequence ID" value="RGN05562.1"/>
    <property type="molecule type" value="Genomic_DNA"/>
</dbReference>
<evidence type="ECO:0000313" key="17">
    <source>
        <dbReference type="Proteomes" id="UP000265828"/>
    </source>
</evidence>
<dbReference type="InterPro" id="IPR000032">
    <property type="entry name" value="HPr-like"/>
</dbReference>
<dbReference type="PANTHER" id="PTHR33705">
    <property type="entry name" value="PHOSPHOCARRIER PROTEIN HPR"/>
    <property type="match status" value="1"/>
</dbReference>
<dbReference type="Proteomes" id="UP000095409">
    <property type="component" value="Unassembled WGS sequence"/>
</dbReference>
<dbReference type="PANTHER" id="PTHR33705:SF2">
    <property type="entry name" value="PHOSPHOCARRIER PROTEIN NPR"/>
    <property type="match status" value="1"/>
</dbReference>
<dbReference type="PRINTS" id="PR00107">
    <property type="entry name" value="PHOSPHOCPHPR"/>
</dbReference>
<evidence type="ECO:0000313" key="16">
    <source>
        <dbReference type="Proteomes" id="UP000261222"/>
    </source>
</evidence>
<evidence type="ECO:0000313" key="6">
    <source>
        <dbReference type="EMBL" id="CUP19038.1"/>
    </source>
</evidence>
<evidence type="ECO:0000259" key="4">
    <source>
        <dbReference type="PROSITE" id="PS51350"/>
    </source>
</evidence>
<evidence type="ECO:0000313" key="15">
    <source>
        <dbReference type="Proteomes" id="UP000095413"/>
    </source>
</evidence>
<gene>
    <name evidence="6" type="primary">ptsH_1</name>
    <name evidence="13" type="synonym">ptsH</name>
    <name evidence="11" type="ORF">DW021_00940</name>
    <name evidence="10" type="ORF">DW040_06460</name>
    <name evidence="9" type="ORF">DW272_04520</name>
    <name evidence="8" type="ORF">DWW07_00855</name>
    <name evidence="7" type="ORF">DXB81_05960</name>
    <name evidence="12" type="ORF">EAI82_00505</name>
    <name evidence="5" type="ORF">ERS852394_01143</name>
    <name evidence="6" type="ORF">ERS852533_00602</name>
    <name evidence="13" type="ORF">ROSSTS7063_00207</name>
</gene>
<dbReference type="EMBL" id="QRZI01000001">
    <property type="protein sequence ID" value="RGV66279.1"/>
    <property type="molecule type" value="Genomic_DNA"/>
</dbReference>
<evidence type="ECO:0000256" key="1">
    <source>
        <dbReference type="ARBA" id="ARBA00004496"/>
    </source>
</evidence>
<sequence>MKTFEYTIKDELGIHARPAGLLVKEAKKFESECTITKDGKTKKLTQLMMLMSLGVKQGDTVTVTAEGADEEAAAAALKEFFENNL</sequence>
<evidence type="ECO:0000313" key="21">
    <source>
        <dbReference type="Proteomes" id="UP000293506"/>
    </source>
</evidence>
<dbReference type="RefSeq" id="WP_005428348.1">
    <property type="nucleotide sequence ID" value="NZ_CABHNB010000003.1"/>
</dbReference>
<reference evidence="13 22" key="4">
    <citation type="submission" date="2019-07" db="EMBL/GenBank/DDBJ databases">
        <authorList>
            <person name="Hibberd C M."/>
            <person name="Gehrig L. J."/>
            <person name="Chang H.-W."/>
            <person name="Venkatesh S."/>
        </authorList>
    </citation>
    <scope>NUCLEOTIDE SEQUENCE [LARGE SCALE GENOMIC DNA]</scope>
    <source>
        <strain evidence="13">Ruminococcus_obeum_SSTS_Bg7063</strain>
    </source>
</reference>
<evidence type="ECO:0000313" key="12">
    <source>
        <dbReference type="EMBL" id="RYT68687.1"/>
    </source>
</evidence>
<evidence type="ECO:0000313" key="18">
    <source>
        <dbReference type="Proteomes" id="UP000284220"/>
    </source>
</evidence>
<dbReference type="Proteomes" id="UP000285897">
    <property type="component" value="Unassembled WGS sequence"/>
</dbReference>